<dbReference type="AlphaFoldDB" id="A0A6N2M4E6"/>
<reference evidence="1" key="1">
    <citation type="submission" date="2019-03" db="EMBL/GenBank/DDBJ databases">
        <authorList>
            <person name="Mank J."/>
            <person name="Almeida P."/>
        </authorList>
    </citation>
    <scope>NUCLEOTIDE SEQUENCE</scope>
    <source>
        <strain evidence="1">78183</strain>
    </source>
</reference>
<accession>A0A6N2M4E6</accession>
<organism evidence="1">
    <name type="scientific">Salix viminalis</name>
    <name type="common">Common osier</name>
    <name type="synonym">Basket willow</name>
    <dbReference type="NCBI Taxonomy" id="40686"/>
    <lineage>
        <taxon>Eukaryota</taxon>
        <taxon>Viridiplantae</taxon>
        <taxon>Streptophyta</taxon>
        <taxon>Embryophyta</taxon>
        <taxon>Tracheophyta</taxon>
        <taxon>Spermatophyta</taxon>
        <taxon>Magnoliopsida</taxon>
        <taxon>eudicotyledons</taxon>
        <taxon>Gunneridae</taxon>
        <taxon>Pentapetalae</taxon>
        <taxon>rosids</taxon>
        <taxon>fabids</taxon>
        <taxon>Malpighiales</taxon>
        <taxon>Salicaceae</taxon>
        <taxon>Saliceae</taxon>
        <taxon>Salix</taxon>
    </lineage>
</organism>
<dbReference type="EMBL" id="CAADRP010001701">
    <property type="protein sequence ID" value="VFU48568.1"/>
    <property type="molecule type" value="Genomic_DNA"/>
</dbReference>
<gene>
    <name evidence="1" type="ORF">SVIM_LOCUS318987</name>
</gene>
<proteinExistence type="predicted"/>
<protein>
    <submittedName>
        <fullName evidence="1">Uncharacterized protein</fullName>
    </submittedName>
</protein>
<sequence>MPLHLFTVAVKNAGTSQSTELAKPPISSLHFITRSHSSTHNFSPSMTFFGRGLLSSASKLFRDSLPALPTGLKKGWGRELVFESGGARFLCDKYVYFANECSCMGAVEPDDDLGIQPNEHGSCNLAPVCCYTPIIAALYKQNRCLEVDEMCENAGKVAIAKTDVKSLFEIMQNEGHSSKLGDLSDHGKWNTVNRGSSISFGILDQMRMEKRDSAVSTGCIGMVWITMKLLYEMIRHILGMEEDGVFNMLQLVDLMARSKIKADLVLHIA</sequence>
<evidence type="ECO:0000313" key="1">
    <source>
        <dbReference type="EMBL" id="VFU48568.1"/>
    </source>
</evidence>
<name>A0A6N2M4E6_SALVM</name>